<dbReference type="GO" id="GO:0019632">
    <property type="term" value="P:shikimate metabolic process"/>
    <property type="evidence" value="ECO:0007669"/>
    <property type="project" value="InterPro"/>
</dbReference>
<dbReference type="GO" id="GO:0009073">
    <property type="term" value="P:aromatic amino acid family biosynthetic process"/>
    <property type="evidence" value="ECO:0007669"/>
    <property type="project" value="UniProtKB-KW"/>
</dbReference>
<evidence type="ECO:0000256" key="7">
    <source>
        <dbReference type="ARBA" id="ARBA00049442"/>
    </source>
</evidence>
<dbReference type="Gene3D" id="3.40.50.10860">
    <property type="entry name" value="Leucine Dehydrogenase, chain A, domain 1"/>
    <property type="match status" value="1"/>
</dbReference>
<dbReference type="CDD" id="cd01065">
    <property type="entry name" value="NAD_bind_Shikimate_DH"/>
    <property type="match status" value="1"/>
</dbReference>
<dbReference type="Pfam" id="PF08501">
    <property type="entry name" value="Shikimate_dh_N"/>
    <property type="match status" value="1"/>
</dbReference>
<dbReference type="Gene3D" id="3.40.50.720">
    <property type="entry name" value="NAD(P)-binding Rossmann-like Domain"/>
    <property type="match status" value="1"/>
</dbReference>
<dbReference type="GO" id="GO:0008652">
    <property type="term" value="P:amino acid biosynthetic process"/>
    <property type="evidence" value="ECO:0007669"/>
    <property type="project" value="UniProtKB-KW"/>
</dbReference>
<sequence>MSDLYAVMGNPINHSKSPQIHSAFAEQTGQDLIYSAILVPLEKFKEEANSFFRNGLGLNVTVPFKEDAWQYADTYSSRALRAGAVNTLIKKEDGSIHADNTDGIGMVRDITINHDCAIAGKRVLVLGAGGAVRGILEPVLEEKPLEVVVANRTVSKAQALAIDFSDIGKIVGCGFDQIEGPFDLIINGTSASLSGELPPIPTSVIHAETTCYDMMYGAEPTVFNQWAESLNAAATLDGLGMLVEQAAESFNAWRGVRPESAPVISRIRDSLVIPKPHIT</sequence>
<feature type="binding site" evidence="8">
    <location>
        <position position="102"/>
    </location>
    <ligand>
        <name>shikimate</name>
        <dbReference type="ChEBI" id="CHEBI:36208"/>
    </ligand>
</feature>
<name>R4YJ87_OLEAN</name>
<feature type="binding site" evidence="8">
    <location>
        <begin position="127"/>
        <end position="131"/>
    </location>
    <ligand>
        <name>NADP(+)</name>
        <dbReference type="ChEBI" id="CHEBI:58349"/>
    </ligand>
</feature>
<dbReference type="NCBIfam" id="NF001310">
    <property type="entry name" value="PRK00258.1-2"/>
    <property type="match status" value="1"/>
</dbReference>
<evidence type="ECO:0000256" key="8">
    <source>
        <dbReference type="HAMAP-Rule" id="MF_00222"/>
    </source>
</evidence>
<dbReference type="NCBIfam" id="TIGR00507">
    <property type="entry name" value="aroE"/>
    <property type="match status" value="1"/>
</dbReference>
<dbReference type="Pfam" id="PF01488">
    <property type="entry name" value="Shikimate_DH"/>
    <property type="match status" value="1"/>
</dbReference>
<dbReference type="PATRIC" id="fig|698738.3.peg.25"/>
<dbReference type="InterPro" id="IPR046346">
    <property type="entry name" value="Aminoacid_DH-like_N_sf"/>
</dbReference>
<dbReference type="FunFam" id="3.40.50.720:FF:000104">
    <property type="entry name" value="Shikimate dehydrogenase (NADP(+))"/>
    <property type="match status" value="1"/>
</dbReference>
<keyword evidence="13" id="KW-1185">Reference proteome</keyword>
<comment type="function">
    <text evidence="8">Involved in the biosynthesis of the chorismate, which leads to the biosynthesis of aromatic amino acids. Catalyzes the reversible NADPH linked reduction of 3-dehydroshikimate (DHSA) to yield shikimate (SA).</text>
</comment>
<feature type="domain" description="Quinate/shikimate 5-dehydrogenase/glutamyl-tRNA reductase" evidence="9">
    <location>
        <begin position="118"/>
        <end position="191"/>
    </location>
</feature>
<evidence type="ECO:0000259" key="9">
    <source>
        <dbReference type="Pfam" id="PF01488"/>
    </source>
</evidence>
<dbReference type="SUPFAM" id="SSF51735">
    <property type="entry name" value="NAD(P)-binding Rossmann-fold domains"/>
    <property type="match status" value="1"/>
</dbReference>
<dbReference type="InterPro" id="IPR041121">
    <property type="entry name" value="SDH_C"/>
</dbReference>
<dbReference type="EC" id="1.1.1.25" evidence="2 8"/>
<dbReference type="HAMAP" id="MF_00222">
    <property type="entry name" value="Shikimate_DH_AroE"/>
    <property type="match status" value="1"/>
</dbReference>
<evidence type="ECO:0000256" key="6">
    <source>
        <dbReference type="ARBA" id="ARBA00023141"/>
    </source>
</evidence>
<feature type="binding site" evidence="8">
    <location>
        <position position="216"/>
    </location>
    <ligand>
        <name>shikimate</name>
        <dbReference type="ChEBI" id="CHEBI:36208"/>
    </ligand>
</feature>
<dbReference type="GO" id="GO:0005829">
    <property type="term" value="C:cytosol"/>
    <property type="evidence" value="ECO:0007669"/>
    <property type="project" value="TreeGrafter"/>
</dbReference>
<dbReference type="EMBL" id="FO203512">
    <property type="protein sequence ID" value="CCK74201.1"/>
    <property type="molecule type" value="Genomic_DNA"/>
</dbReference>
<dbReference type="HOGENOM" id="CLU_044063_2_1_6"/>
<dbReference type="UniPathway" id="UPA00053">
    <property type="reaction ID" value="UER00087"/>
</dbReference>
<dbReference type="FunFam" id="3.40.50.10860:FF:000006">
    <property type="entry name" value="Shikimate dehydrogenase (NADP(+))"/>
    <property type="match status" value="1"/>
</dbReference>
<keyword evidence="5 8" id="KW-0560">Oxidoreductase</keyword>
<keyword evidence="3 8" id="KW-0028">Amino-acid biosynthesis</keyword>
<evidence type="ECO:0000259" key="11">
    <source>
        <dbReference type="Pfam" id="PF18317"/>
    </source>
</evidence>
<comment type="pathway">
    <text evidence="1 8">Metabolic intermediate biosynthesis; chorismate biosynthesis; chorismate from D-erythrose 4-phosphate and phosphoenolpyruvate: step 4/7.</text>
</comment>
<dbReference type="InterPro" id="IPR006151">
    <property type="entry name" value="Shikm_DH/Glu-tRNA_Rdtase"/>
</dbReference>
<feature type="binding site" evidence="8">
    <location>
        <position position="214"/>
    </location>
    <ligand>
        <name>NADP(+)</name>
        <dbReference type="ChEBI" id="CHEBI:58349"/>
    </ligand>
</feature>
<feature type="binding site" evidence="8">
    <location>
        <position position="61"/>
    </location>
    <ligand>
        <name>shikimate</name>
        <dbReference type="ChEBI" id="CHEBI:36208"/>
    </ligand>
</feature>
<dbReference type="InterPro" id="IPR013708">
    <property type="entry name" value="Shikimate_DH-bd_N"/>
</dbReference>
<dbReference type="Proteomes" id="UP000032749">
    <property type="component" value="Chromosome"/>
</dbReference>
<keyword evidence="6 8" id="KW-0057">Aromatic amino acid biosynthesis</keyword>
<reference evidence="12 13" key="1">
    <citation type="journal article" date="2013" name="Nat. Commun.">
        <title>Genome sequence and functional genomic analysis of the oil-degrading bacterium Oleispira antarctica.</title>
        <authorList>
            <person name="Kube M."/>
            <person name="Chernikova T.N."/>
            <person name="Al-Ramahi Y."/>
            <person name="Beloqui A."/>
            <person name="Lopez-Cortez N."/>
            <person name="Guazzaroni M.E."/>
            <person name="Heipieper H.J."/>
            <person name="Klages S."/>
            <person name="Kotsyurbenko O.R."/>
            <person name="Langer I."/>
            <person name="Nechitaylo T.Y."/>
            <person name="Lunsdorf H."/>
            <person name="Fernandez M."/>
            <person name="Juarez S."/>
            <person name="Ciordia S."/>
            <person name="Singer A."/>
            <person name="Kagan O."/>
            <person name="Egorova O."/>
            <person name="Petit P.A."/>
            <person name="Stogios P."/>
            <person name="Kim Y."/>
            <person name="Tchigvintsev A."/>
            <person name="Flick R."/>
            <person name="Denaro R."/>
            <person name="Genovese M."/>
            <person name="Albar J.P."/>
            <person name="Reva O.N."/>
            <person name="Martinez-Gomariz M."/>
            <person name="Tran H."/>
            <person name="Ferrer M."/>
            <person name="Savchenko A."/>
            <person name="Yakunin A.F."/>
            <person name="Yakimov M.M."/>
            <person name="Golyshina O.V."/>
            <person name="Reinhardt R."/>
            <person name="Golyshin P.N."/>
        </authorList>
    </citation>
    <scope>NUCLEOTIDE SEQUENCE [LARGE SCALE GENOMIC DNA]</scope>
</reference>
<dbReference type="GO" id="GO:0009423">
    <property type="term" value="P:chorismate biosynthetic process"/>
    <property type="evidence" value="ECO:0007669"/>
    <property type="project" value="UniProtKB-UniRule"/>
</dbReference>
<dbReference type="KEGG" id="oai:OLEAN_C00250"/>
<dbReference type="Pfam" id="PF18317">
    <property type="entry name" value="SDH_C"/>
    <property type="match status" value="1"/>
</dbReference>
<comment type="subunit">
    <text evidence="8">Homodimer.</text>
</comment>
<dbReference type="InterPro" id="IPR022893">
    <property type="entry name" value="Shikimate_DH_fam"/>
</dbReference>
<organism evidence="12 13">
    <name type="scientific">Oleispira antarctica RB-8</name>
    <dbReference type="NCBI Taxonomy" id="698738"/>
    <lineage>
        <taxon>Bacteria</taxon>
        <taxon>Pseudomonadati</taxon>
        <taxon>Pseudomonadota</taxon>
        <taxon>Gammaproteobacteria</taxon>
        <taxon>Oceanospirillales</taxon>
        <taxon>Oceanospirillaceae</taxon>
        <taxon>Oleispira</taxon>
    </lineage>
</organism>
<evidence type="ECO:0000313" key="12">
    <source>
        <dbReference type="EMBL" id="CCK74201.1"/>
    </source>
</evidence>
<dbReference type="SUPFAM" id="SSF53223">
    <property type="entry name" value="Aminoacid dehydrogenase-like, N-terminal domain"/>
    <property type="match status" value="1"/>
</dbReference>
<evidence type="ECO:0000256" key="3">
    <source>
        <dbReference type="ARBA" id="ARBA00022605"/>
    </source>
</evidence>
<feature type="binding site" evidence="8">
    <location>
        <position position="86"/>
    </location>
    <ligand>
        <name>shikimate</name>
        <dbReference type="ChEBI" id="CHEBI:36208"/>
    </ligand>
</feature>
<dbReference type="STRING" id="698738.OLEAN_C00250"/>
<dbReference type="OrthoDB" id="9776868at2"/>
<comment type="caution">
    <text evidence="8">Lacks conserved residue(s) required for the propagation of feature annotation.</text>
</comment>
<evidence type="ECO:0000256" key="2">
    <source>
        <dbReference type="ARBA" id="ARBA00012962"/>
    </source>
</evidence>
<evidence type="ECO:0000259" key="10">
    <source>
        <dbReference type="Pfam" id="PF08501"/>
    </source>
</evidence>
<feature type="active site" description="Proton acceptor" evidence="8">
    <location>
        <position position="65"/>
    </location>
</feature>
<dbReference type="PANTHER" id="PTHR21089">
    <property type="entry name" value="SHIKIMATE DEHYDROGENASE"/>
    <property type="match status" value="1"/>
</dbReference>
<gene>
    <name evidence="8 12" type="primary">aroE</name>
    <name evidence="12" type="ORF">OLEAN_C00250</name>
</gene>
<comment type="catalytic activity">
    <reaction evidence="7 8">
        <text>shikimate + NADP(+) = 3-dehydroshikimate + NADPH + H(+)</text>
        <dbReference type="Rhea" id="RHEA:17737"/>
        <dbReference type="ChEBI" id="CHEBI:15378"/>
        <dbReference type="ChEBI" id="CHEBI:16630"/>
        <dbReference type="ChEBI" id="CHEBI:36208"/>
        <dbReference type="ChEBI" id="CHEBI:57783"/>
        <dbReference type="ChEBI" id="CHEBI:58349"/>
        <dbReference type="EC" id="1.1.1.25"/>
    </reaction>
</comment>
<dbReference type="GO" id="GO:0004764">
    <property type="term" value="F:shikimate 3-dehydrogenase (NADP+) activity"/>
    <property type="evidence" value="ECO:0007669"/>
    <property type="project" value="UniProtKB-UniRule"/>
</dbReference>
<feature type="binding site" evidence="8">
    <location>
        <position position="245"/>
    </location>
    <ligand>
        <name>shikimate</name>
        <dbReference type="ChEBI" id="CHEBI:36208"/>
    </ligand>
</feature>
<dbReference type="PANTHER" id="PTHR21089:SF1">
    <property type="entry name" value="BIFUNCTIONAL 3-DEHYDROQUINATE DEHYDRATASE_SHIKIMATE DEHYDROGENASE, CHLOROPLASTIC"/>
    <property type="match status" value="1"/>
</dbReference>
<evidence type="ECO:0000256" key="4">
    <source>
        <dbReference type="ARBA" id="ARBA00022857"/>
    </source>
</evidence>
<comment type="similarity">
    <text evidence="8">Belongs to the shikimate dehydrogenase family.</text>
</comment>
<accession>R4YJ87</accession>
<dbReference type="AlphaFoldDB" id="R4YJ87"/>
<dbReference type="GO" id="GO:0050661">
    <property type="term" value="F:NADP binding"/>
    <property type="evidence" value="ECO:0007669"/>
    <property type="project" value="InterPro"/>
</dbReference>
<feature type="domain" description="SDH C-terminal" evidence="11">
    <location>
        <begin position="238"/>
        <end position="263"/>
    </location>
</feature>
<dbReference type="InterPro" id="IPR011342">
    <property type="entry name" value="Shikimate_DH"/>
</dbReference>
<keyword evidence="4 8" id="KW-0521">NADP</keyword>
<evidence type="ECO:0000256" key="5">
    <source>
        <dbReference type="ARBA" id="ARBA00023002"/>
    </source>
</evidence>
<feature type="binding site" evidence="8">
    <location>
        <begin position="15"/>
        <end position="17"/>
    </location>
    <ligand>
        <name>shikimate</name>
        <dbReference type="ChEBI" id="CHEBI:36208"/>
    </ligand>
</feature>
<dbReference type="InterPro" id="IPR036291">
    <property type="entry name" value="NAD(P)-bd_dom_sf"/>
</dbReference>
<proteinExistence type="inferred from homology"/>
<feature type="domain" description="Shikimate dehydrogenase substrate binding N-terminal" evidence="10">
    <location>
        <begin position="7"/>
        <end position="88"/>
    </location>
</feature>
<feature type="binding site" evidence="8">
    <location>
        <begin position="151"/>
        <end position="156"/>
    </location>
    <ligand>
        <name>NADP(+)</name>
        <dbReference type="ChEBI" id="CHEBI:58349"/>
    </ligand>
</feature>
<protein>
    <recommendedName>
        <fullName evidence="2 8">Shikimate dehydrogenase (NADP(+))</fullName>
        <shortName evidence="8">SDH</shortName>
        <ecNumber evidence="2 8">1.1.1.25</ecNumber>
    </recommendedName>
</protein>
<evidence type="ECO:0000256" key="1">
    <source>
        <dbReference type="ARBA" id="ARBA00004871"/>
    </source>
</evidence>
<evidence type="ECO:0000313" key="13">
    <source>
        <dbReference type="Proteomes" id="UP000032749"/>
    </source>
</evidence>
<feature type="binding site" evidence="8">
    <location>
        <position position="238"/>
    </location>
    <ligand>
        <name>NADP(+)</name>
        <dbReference type="ChEBI" id="CHEBI:58349"/>
    </ligand>
</feature>